<dbReference type="InterPro" id="IPR011251">
    <property type="entry name" value="Luciferase-like_dom"/>
</dbReference>
<evidence type="ECO:0000313" key="9">
    <source>
        <dbReference type="Proteomes" id="UP000501939"/>
    </source>
</evidence>
<dbReference type="InterPro" id="IPR051260">
    <property type="entry name" value="Diverse_substr_monoxygenases"/>
</dbReference>
<dbReference type="SUPFAM" id="SSF51679">
    <property type="entry name" value="Bacterial luciferase-like"/>
    <property type="match status" value="1"/>
</dbReference>
<feature type="binding site" evidence="6">
    <location>
        <position position="156"/>
    </location>
    <ligand>
        <name>FMN</name>
        <dbReference type="ChEBI" id="CHEBI:58210"/>
    </ligand>
</feature>
<dbReference type="Proteomes" id="UP000501939">
    <property type="component" value="Chromosome"/>
</dbReference>
<dbReference type="InterPro" id="IPR016215">
    <property type="entry name" value="NTA_MOA"/>
</dbReference>
<dbReference type="KEGG" id="alj:G8D99_06165"/>
<evidence type="ECO:0000256" key="4">
    <source>
        <dbReference type="ARBA" id="ARBA00023033"/>
    </source>
</evidence>
<feature type="binding site" evidence="6">
    <location>
        <position position="106"/>
    </location>
    <ligand>
        <name>FMN</name>
        <dbReference type="ChEBI" id="CHEBI:58210"/>
    </ligand>
</feature>
<dbReference type="GO" id="GO:0016705">
    <property type="term" value="F:oxidoreductase activity, acting on paired donors, with incorporation or reduction of molecular oxygen"/>
    <property type="evidence" value="ECO:0007669"/>
    <property type="project" value="InterPro"/>
</dbReference>
<gene>
    <name evidence="8" type="ORF">G8D99_06165</name>
</gene>
<dbReference type="AlphaFoldDB" id="A0A6G8S3R2"/>
<evidence type="ECO:0000259" key="7">
    <source>
        <dbReference type="Pfam" id="PF00296"/>
    </source>
</evidence>
<name>A0A6G8S3R2_9GAMM</name>
<feature type="binding site" evidence="6">
    <location>
        <position position="160"/>
    </location>
    <ligand>
        <name>FMN</name>
        <dbReference type="ChEBI" id="CHEBI:58210"/>
    </ligand>
</feature>
<dbReference type="PANTHER" id="PTHR30011:SF16">
    <property type="entry name" value="C2H2 FINGER DOMAIN TRANSCRIPTION FACTOR (EUROFUNG)-RELATED"/>
    <property type="match status" value="1"/>
</dbReference>
<keyword evidence="3" id="KW-0560">Oxidoreductase</keyword>
<keyword evidence="2 6" id="KW-0288">FMN</keyword>
<sequence>MTQHKKILLNAFDMNSVGHINHGLWTHPRDQSHRFDELSYWTDLAKTLEAGLFDGLFIADITGVYDVYQNNIELTLKESIQLPSHDPSTLVSAMAAVTQHLGFGITVNLSYESPYQFARRFASLDHLTQGRIGWNIVTGYLDSAERLIGQQGLKDHDLRYEQAEEFVELCYKFWEGSWENDAVLKDKTQRIFTDPKKVHPIQHQGRFYQSQGVFQVSPSPQRTPVLFQAGASPKGLSFATHHAEGIFIGGDQPEKIKKQVDQIRALAQAQGRNPEDIKIFVGITVVTAETDQLAQDKLAEYQAYASPEAGLAHYSSSVGIDLSKFSDDEAIPYQKTNSIASVNNKFKEQSITVNDLKAQHSLGGRYPLIVGSGTTVAEKLIQLIDETGIDGFNLTRTVAPESHHDFIRWVIPELQQRGRYKTAYEHGTLRHKLIQHGDHLAVEHPVNHFRYQTSSHETESSLNTDVTLQQDEHQKIQTQHSEKQFA</sequence>
<evidence type="ECO:0000256" key="6">
    <source>
        <dbReference type="PIRSR" id="PIRSR000337-1"/>
    </source>
</evidence>
<evidence type="ECO:0000256" key="5">
    <source>
        <dbReference type="ARBA" id="ARBA00033748"/>
    </source>
</evidence>
<dbReference type="EMBL" id="CP049916">
    <property type="protein sequence ID" value="QIO08648.1"/>
    <property type="molecule type" value="Genomic_DNA"/>
</dbReference>
<dbReference type="Gene3D" id="3.20.20.30">
    <property type="entry name" value="Luciferase-like domain"/>
    <property type="match status" value="1"/>
</dbReference>
<protein>
    <submittedName>
        <fullName evidence="8">LLM class flavin-dependent oxidoreductase</fullName>
    </submittedName>
</protein>
<feature type="domain" description="Luciferase-like" evidence="7">
    <location>
        <begin position="32"/>
        <end position="390"/>
    </location>
</feature>
<evidence type="ECO:0000256" key="3">
    <source>
        <dbReference type="ARBA" id="ARBA00023002"/>
    </source>
</evidence>
<feature type="binding site" evidence="6">
    <location>
        <position position="232"/>
    </location>
    <ligand>
        <name>FMN</name>
        <dbReference type="ChEBI" id="CHEBI:58210"/>
    </ligand>
</feature>
<dbReference type="RefSeq" id="WP_166323630.1">
    <property type="nucleotide sequence ID" value="NZ_CP049916.1"/>
</dbReference>
<comment type="similarity">
    <text evidence="5">Belongs to the NtaA/SnaA/DszA monooxygenase family.</text>
</comment>
<dbReference type="GO" id="GO:0004497">
    <property type="term" value="F:monooxygenase activity"/>
    <property type="evidence" value="ECO:0007669"/>
    <property type="project" value="UniProtKB-KW"/>
</dbReference>
<keyword evidence="9" id="KW-1185">Reference proteome</keyword>
<reference evidence="8 9" key="1">
    <citation type="submission" date="2020-03" db="EMBL/GenBank/DDBJ databases">
        <authorList>
            <person name="Zhu W."/>
        </authorList>
    </citation>
    <scope>NUCLEOTIDE SEQUENCE [LARGE SCALE GENOMIC DNA]</scope>
    <source>
        <strain evidence="8 9">185</strain>
    </source>
</reference>
<accession>A0A6G8S3R2</accession>
<organism evidence="8 9">
    <name type="scientific">Acinetobacter lanii</name>
    <dbReference type="NCBI Taxonomy" id="2715163"/>
    <lineage>
        <taxon>Bacteria</taxon>
        <taxon>Pseudomonadati</taxon>
        <taxon>Pseudomonadota</taxon>
        <taxon>Gammaproteobacteria</taxon>
        <taxon>Moraxellales</taxon>
        <taxon>Moraxellaceae</taxon>
        <taxon>Acinetobacter</taxon>
    </lineage>
</organism>
<evidence type="ECO:0000313" key="8">
    <source>
        <dbReference type="EMBL" id="QIO08648.1"/>
    </source>
</evidence>
<evidence type="ECO:0000256" key="1">
    <source>
        <dbReference type="ARBA" id="ARBA00022630"/>
    </source>
</evidence>
<dbReference type="PIRSF" id="PIRSF000337">
    <property type="entry name" value="NTA_MOA"/>
    <property type="match status" value="1"/>
</dbReference>
<evidence type="ECO:0000256" key="2">
    <source>
        <dbReference type="ARBA" id="ARBA00022643"/>
    </source>
</evidence>
<keyword evidence="4" id="KW-0503">Monooxygenase</keyword>
<dbReference type="Pfam" id="PF00296">
    <property type="entry name" value="Bac_luciferase"/>
    <property type="match status" value="1"/>
</dbReference>
<keyword evidence="1 6" id="KW-0285">Flavoprotein</keyword>
<dbReference type="InterPro" id="IPR036661">
    <property type="entry name" value="Luciferase-like_sf"/>
</dbReference>
<feature type="binding site" evidence="6">
    <location>
        <position position="60"/>
    </location>
    <ligand>
        <name>FMN</name>
        <dbReference type="ChEBI" id="CHEBI:58210"/>
    </ligand>
</feature>
<proteinExistence type="inferred from homology"/>
<dbReference type="NCBIfam" id="TIGR03860">
    <property type="entry name" value="FMN_nitrolo"/>
    <property type="match status" value="1"/>
</dbReference>
<dbReference type="PANTHER" id="PTHR30011">
    <property type="entry name" value="ALKANESULFONATE MONOOXYGENASE-RELATED"/>
    <property type="match status" value="1"/>
</dbReference>